<dbReference type="EMBL" id="CP003222">
    <property type="protein sequence ID" value="AEW87325.1"/>
    <property type="molecule type" value="Genomic_DNA"/>
</dbReference>
<dbReference type="PANTHER" id="PTHR45947:SF3">
    <property type="entry name" value="SULFOQUINOVOSYL TRANSFERASE SQD2"/>
    <property type="match status" value="1"/>
</dbReference>
<organism evidence="3 4">
    <name type="scientific">Flavobacterium columnare (strain ATCC 49512 / CIP 103533 / TG 44/87)</name>
    <dbReference type="NCBI Taxonomy" id="1041826"/>
    <lineage>
        <taxon>Bacteria</taxon>
        <taxon>Pseudomonadati</taxon>
        <taxon>Bacteroidota</taxon>
        <taxon>Flavobacteriia</taxon>
        <taxon>Flavobacteriales</taxon>
        <taxon>Flavobacteriaceae</taxon>
        <taxon>Flavobacterium</taxon>
    </lineage>
</organism>
<keyword evidence="4" id="KW-1185">Reference proteome</keyword>
<dbReference type="KEGG" id="fco:FCOL_12650"/>
<accession>G8X9X7</accession>
<dbReference type="InterPro" id="IPR001296">
    <property type="entry name" value="Glyco_trans_1"/>
</dbReference>
<evidence type="ECO:0000259" key="1">
    <source>
        <dbReference type="Pfam" id="PF00534"/>
    </source>
</evidence>
<sequence>MHIAFLTPEYPHVKMKQTGGLGTSIKNLANALVINGVKVTVFVYGQKKNEIFNEDGIDFHLIQDKKYLFVKWYLYRKHIQKYVNKVIDLDGISLIEAPDWTGITAFMNFRVPLIIRFHGSDTYFCHLEKRKQKIKNKLFETLAVRKAQAYIAPTKFAGELSARLFGLSKQKIMTIYHGLDLEQFQNPNSIEFDKGLILYIGTLIRKKGVFELPYILKKVLKENPYAKLVLIGNDSYDIKTNSVSTWELLQNEFKKLEIFDKIEYLGKIPYNEVKDYIQKANVCVFPTYAETLGMVTIEAMAMQKAIVNSNIGWAQELMEDGKSGFLVYPANHKKYAQRINSILQEEDFAKNMGVEASKFVTSKFDVKIIVQKNIRFYNKIIHDNNLS</sequence>
<dbReference type="AlphaFoldDB" id="G8X9X7"/>
<dbReference type="InterPro" id="IPR028098">
    <property type="entry name" value="Glyco_trans_4-like_N"/>
</dbReference>
<feature type="domain" description="Glycosyltransferase subfamily 4-like N-terminal" evidence="2">
    <location>
        <begin position="19"/>
        <end position="183"/>
    </location>
</feature>
<proteinExistence type="predicted"/>
<dbReference type="SUPFAM" id="SSF53756">
    <property type="entry name" value="UDP-Glycosyltransferase/glycogen phosphorylase"/>
    <property type="match status" value="1"/>
</dbReference>
<dbReference type="eggNOG" id="COG0438">
    <property type="taxonomic scope" value="Bacteria"/>
</dbReference>
<dbReference type="Gene3D" id="3.40.50.2000">
    <property type="entry name" value="Glycogen Phosphorylase B"/>
    <property type="match status" value="2"/>
</dbReference>
<dbReference type="InterPro" id="IPR050194">
    <property type="entry name" value="Glycosyltransferase_grp1"/>
</dbReference>
<dbReference type="Proteomes" id="UP000005638">
    <property type="component" value="Chromosome"/>
</dbReference>
<gene>
    <name evidence="3" type="ordered locus">FCOL_12650</name>
</gene>
<dbReference type="RefSeq" id="WP_014166585.1">
    <property type="nucleotide sequence ID" value="NC_016510.2"/>
</dbReference>
<keyword evidence="3" id="KW-0808">Transferase</keyword>
<dbReference type="CDD" id="cd03801">
    <property type="entry name" value="GT4_PimA-like"/>
    <property type="match status" value="1"/>
</dbReference>
<dbReference type="PANTHER" id="PTHR45947">
    <property type="entry name" value="SULFOQUINOVOSYL TRANSFERASE SQD2"/>
    <property type="match status" value="1"/>
</dbReference>
<dbReference type="GO" id="GO:0016757">
    <property type="term" value="F:glycosyltransferase activity"/>
    <property type="evidence" value="ECO:0007669"/>
    <property type="project" value="InterPro"/>
</dbReference>
<protein>
    <submittedName>
        <fullName evidence="3">Group 1 glycosyl transferase</fullName>
    </submittedName>
</protein>
<name>G8X9X7_FLACA</name>
<evidence type="ECO:0000313" key="3">
    <source>
        <dbReference type="EMBL" id="AEW87325.1"/>
    </source>
</evidence>
<evidence type="ECO:0000259" key="2">
    <source>
        <dbReference type="Pfam" id="PF13439"/>
    </source>
</evidence>
<dbReference type="STRING" id="1041826.FCOL_12650"/>
<dbReference type="HOGENOM" id="CLU_009583_2_3_10"/>
<dbReference type="Pfam" id="PF00534">
    <property type="entry name" value="Glycos_transf_1"/>
    <property type="match status" value="1"/>
</dbReference>
<feature type="domain" description="Glycosyl transferase family 1" evidence="1">
    <location>
        <begin position="187"/>
        <end position="358"/>
    </location>
</feature>
<evidence type="ECO:0000313" key="4">
    <source>
        <dbReference type="Proteomes" id="UP000005638"/>
    </source>
</evidence>
<dbReference type="Pfam" id="PF13439">
    <property type="entry name" value="Glyco_transf_4"/>
    <property type="match status" value="1"/>
</dbReference>
<reference evidence="3 4" key="1">
    <citation type="journal article" date="2012" name="J. Bacteriol.">
        <title>Genome Sequence of the Fish Pathogen Flavobacterium columnare ATCC 49512.</title>
        <authorList>
            <person name="Tekedar H.C."/>
            <person name="Karsi A."/>
            <person name="Gillaspy A.F."/>
            <person name="Dyer D.W."/>
            <person name="Benton N.R."/>
            <person name="Zaitshik J."/>
            <person name="Vamenta S."/>
            <person name="Banes M.M."/>
            <person name="Gulsoy N."/>
            <person name="Aboko-Cole M."/>
            <person name="Waldbieser G.C."/>
            <person name="Lawrence M.L."/>
        </authorList>
    </citation>
    <scope>NUCLEOTIDE SEQUENCE [LARGE SCALE GENOMIC DNA]</scope>
    <source>
        <strain evidence="4">ATCC 49512 / CIP 103533 / TG 44/87</strain>
    </source>
</reference>